<dbReference type="OrthoDB" id="2544694at2759"/>
<evidence type="ECO:0000256" key="5">
    <source>
        <dbReference type="SAM" id="Phobius"/>
    </source>
</evidence>
<keyword evidence="2 5" id="KW-0812">Transmembrane</keyword>
<evidence type="ECO:0000313" key="8">
    <source>
        <dbReference type="Proteomes" id="UP000770661"/>
    </source>
</evidence>
<accession>A0A8J4Y1P3</accession>
<dbReference type="GO" id="GO:0016020">
    <property type="term" value="C:membrane"/>
    <property type="evidence" value="ECO:0007669"/>
    <property type="project" value="UniProtKB-SubCell"/>
</dbReference>
<dbReference type="InterPro" id="IPR020846">
    <property type="entry name" value="MFS_dom"/>
</dbReference>
<keyword evidence="4 5" id="KW-0472">Membrane</keyword>
<feature type="domain" description="Major facilitator superfamily (MFS) profile" evidence="6">
    <location>
        <begin position="1"/>
        <end position="255"/>
    </location>
</feature>
<feature type="transmembrane region" description="Helical" evidence="5">
    <location>
        <begin position="202"/>
        <end position="224"/>
    </location>
</feature>
<feature type="transmembrane region" description="Helical" evidence="5">
    <location>
        <begin position="230"/>
        <end position="250"/>
    </location>
</feature>
<evidence type="ECO:0000259" key="6">
    <source>
        <dbReference type="PROSITE" id="PS50850"/>
    </source>
</evidence>
<protein>
    <submittedName>
        <fullName evidence="7">Solute carrier family 22 member 5</fullName>
    </submittedName>
</protein>
<dbReference type="InterPro" id="IPR036259">
    <property type="entry name" value="MFS_trans_sf"/>
</dbReference>
<organism evidence="7 8">
    <name type="scientific">Chionoecetes opilio</name>
    <name type="common">Atlantic snow crab</name>
    <name type="synonym">Cancer opilio</name>
    <dbReference type="NCBI Taxonomy" id="41210"/>
    <lineage>
        <taxon>Eukaryota</taxon>
        <taxon>Metazoa</taxon>
        <taxon>Ecdysozoa</taxon>
        <taxon>Arthropoda</taxon>
        <taxon>Crustacea</taxon>
        <taxon>Multicrustacea</taxon>
        <taxon>Malacostraca</taxon>
        <taxon>Eumalacostraca</taxon>
        <taxon>Eucarida</taxon>
        <taxon>Decapoda</taxon>
        <taxon>Pleocyemata</taxon>
        <taxon>Brachyura</taxon>
        <taxon>Eubrachyura</taxon>
        <taxon>Majoidea</taxon>
        <taxon>Majidae</taxon>
        <taxon>Chionoecetes</taxon>
    </lineage>
</organism>
<comment type="subcellular location">
    <subcellularLocation>
        <location evidence="1">Membrane</location>
        <topology evidence="1">Multi-pass membrane protein</topology>
    </subcellularLocation>
</comment>
<dbReference type="PROSITE" id="PS50850">
    <property type="entry name" value="MFS"/>
    <property type="match status" value="1"/>
</dbReference>
<dbReference type="PROSITE" id="PS00216">
    <property type="entry name" value="SUGAR_TRANSPORT_1"/>
    <property type="match status" value="1"/>
</dbReference>
<dbReference type="InterPro" id="IPR005829">
    <property type="entry name" value="Sugar_transporter_CS"/>
</dbReference>
<evidence type="ECO:0000256" key="2">
    <source>
        <dbReference type="ARBA" id="ARBA00022692"/>
    </source>
</evidence>
<feature type="transmembrane region" description="Helical" evidence="5">
    <location>
        <begin position="166"/>
        <end position="190"/>
    </location>
</feature>
<evidence type="ECO:0000256" key="1">
    <source>
        <dbReference type="ARBA" id="ARBA00004141"/>
    </source>
</evidence>
<dbReference type="PANTHER" id="PTHR24064">
    <property type="entry name" value="SOLUTE CARRIER FAMILY 22 MEMBER"/>
    <property type="match status" value="1"/>
</dbReference>
<gene>
    <name evidence="7" type="primary">SLC22A5_0</name>
    <name evidence="7" type="ORF">GWK47_001307</name>
</gene>
<dbReference type="EMBL" id="JACEEZ010019672">
    <property type="protein sequence ID" value="KAG0715484.1"/>
    <property type="molecule type" value="Genomic_DNA"/>
</dbReference>
<dbReference type="AlphaFoldDB" id="A0A8J4Y1P3"/>
<sequence>MDESPRWLIVRGHHERALRVLHKAARWNRVTLPEHRELRALMKDIQESTTPPAMGTEGTEGSTKTWYQRAVPSLLRTRPIQIITVVICIDYFSVSLVFDGLNMSGDSYTSDPFLYLVLSGLVEIPAYVLAAPVIDRWGRRLPTILSFVLCGVIFTMVAFIPPELQALMMVLALTGKLFISAISQNLYLYASELFPTEVRMQGIAAAMVFSLLASILVPFITTFLGPVLPWLPSLIFGIVVAVAGVVTLALRESKGVPLPDTLADLNKPTTSATIATIATIAISEKDVDT</sequence>
<keyword evidence="3 5" id="KW-1133">Transmembrane helix</keyword>
<dbReference type="Gene3D" id="1.20.1250.20">
    <property type="entry name" value="MFS general substrate transporter like domains"/>
    <property type="match status" value="1"/>
</dbReference>
<evidence type="ECO:0000313" key="7">
    <source>
        <dbReference type="EMBL" id="KAG0715484.1"/>
    </source>
</evidence>
<feature type="transmembrane region" description="Helical" evidence="5">
    <location>
        <begin position="113"/>
        <end position="134"/>
    </location>
</feature>
<evidence type="ECO:0000256" key="4">
    <source>
        <dbReference type="ARBA" id="ARBA00023136"/>
    </source>
</evidence>
<name>A0A8J4Y1P3_CHIOP</name>
<evidence type="ECO:0000256" key="3">
    <source>
        <dbReference type="ARBA" id="ARBA00022989"/>
    </source>
</evidence>
<keyword evidence="8" id="KW-1185">Reference proteome</keyword>
<feature type="transmembrane region" description="Helical" evidence="5">
    <location>
        <begin position="141"/>
        <end position="160"/>
    </location>
</feature>
<feature type="transmembrane region" description="Helical" evidence="5">
    <location>
        <begin position="82"/>
        <end position="101"/>
    </location>
</feature>
<comment type="caution">
    <text evidence="7">The sequence shown here is derived from an EMBL/GenBank/DDBJ whole genome shotgun (WGS) entry which is preliminary data.</text>
</comment>
<dbReference type="InterPro" id="IPR005828">
    <property type="entry name" value="MFS_sugar_transport-like"/>
</dbReference>
<proteinExistence type="predicted"/>
<dbReference type="Proteomes" id="UP000770661">
    <property type="component" value="Unassembled WGS sequence"/>
</dbReference>
<dbReference type="GO" id="GO:0022857">
    <property type="term" value="F:transmembrane transporter activity"/>
    <property type="evidence" value="ECO:0007669"/>
    <property type="project" value="InterPro"/>
</dbReference>
<dbReference type="Pfam" id="PF00083">
    <property type="entry name" value="Sugar_tr"/>
    <property type="match status" value="1"/>
</dbReference>
<dbReference type="SUPFAM" id="SSF103473">
    <property type="entry name" value="MFS general substrate transporter"/>
    <property type="match status" value="1"/>
</dbReference>
<reference evidence="7" key="1">
    <citation type="submission" date="2020-07" db="EMBL/GenBank/DDBJ databases">
        <title>The High-quality genome of the commercially important snow crab, Chionoecetes opilio.</title>
        <authorList>
            <person name="Jeong J.-H."/>
            <person name="Ryu S."/>
        </authorList>
    </citation>
    <scope>NUCLEOTIDE SEQUENCE</scope>
    <source>
        <strain evidence="7">MADBK_172401_WGS</strain>
        <tissue evidence="7">Digestive gland</tissue>
    </source>
</reference>